<dbReference type="PANTHER" id="PTHR11076:SF35">
    <property type="entry name" value="DNA REPAIR PROTEIN HOMOLOG YOBH"/>
    <property type="match status" value="1"/>
</dbReference>
<evidence type="ECO:0000256" key="13">
    <source>
        <dbReference type="ARBA" id="ARBA00023204"/>
    </source>
</evidence>
<dbReference type="Gene3D" id="1.10.150.20">
    <property type="entry name" value="5' to 3' exonuclease, C-terminal subdomain"/>
    <property type="match status" value="1"/>
</dbReference>
<evidence type="ECO:0000256" key="10">
    <source>
        <dbReference type="ARBA" id="ARBA00022842"/>
    </source>
</evidence>
<evidence type="ECO:0000256" key="2">
    <source>
        <dbReference type="ARBA" id="ARBA00010945"/>
    </source>
</evidence>
<dbReference type="Proteomes" id="UP000824214">
    <property type="component" value="Unassembled WGS sequence"/>
</dbReference>
<dbReference type="CDD" id="cd03586">
    <property type="entry name" value="PolY_Pol_IV_kappa"/>
    <property type="match status" value="1"/>
</dbReference>
<dbReference type="Pfam" id="PF00817">
    <property type="entry name" value="IMS"/>
    <property type="match status" value="1"/>
</dbReference>
<evidence type="ECO:0000256" key="15">
    <source>
        <dbReference type="HAMAP-Rule" id="MF_01113"/>
    </source>
</evidence>
<dbReference type="Gene3D" id="3.30.1490.100">
    <property type="entry name" value="DNA polymerase, Y-family, little finger domain"/>
    <property type="match status" value="1"/>
</dbReference>
<dbReference type="InterPro" id="IPR053848">
    <property type="entry name" value="IMS_HHH_1"/>
</dbReference>
<dbReference type="GO" id="GO:0003887">
    <property type="term" value="F:DNA-directed DNA polymerase activity"/>
    <property type="evidence" value="ECO:0007669"/>
    <property type="project" value="UniProtKB-UniRule"/>
</dbReference>
<evidence type="ECO:0000256" key="12">
    <source>
        <dbReference type="ARBA" id="ARBA00023125"/>
    </source>
</evidence>
<evidence type="ECO:0000313" key="17">
    <source>
        <dbReference type="EMBL" id="HJB37996.1"/>
    </source>
</evidence>
<dbReference type="SUPFAM" id="SSF56672">
    <property type="entry name" value="DNA/RNA polymerases"/>
    <property type="match status" value="1"/>
</dbReference>
<keyword evidence="3 15" id="KW-0515">Mutator protein</keyword>
<dbReference type="InterPro" id="IPR050116">
    <property type="entry name" value="DNA_polymerase-Y"/>
</dbReference>
<dbReference type="Gene3D" id="3.40.1170.60">
    <property type="match status" value="1"/>
</dbReference>
<dbReference type="GO" id="GO:0042276">
    <property type="term" value="P:error-prone translesion synthesis"/>
    <property type="evidence" value="ECO:0007669"/>
    <property type="project" value="TreeGrafter"/>
</dbReference>
<evidence type="ECO:0000313" key="18">
    <source>
        <dbReference type="Proteomes" id="UP000824214"/>
    </source>
</evidence>
<dbReference type="InterPro" id="IPR001126">
    <property type="entry name" value="UmuC"/>
</dbReference>
<accession>A0A9D2LZG8</accession>
<keyword evidence="12 15" id="KW-0238">DNA-binding</keyword>
<protein>
    <recommendedName>
        <fullName evidence="15">DNA polymerase IV</fullName>
        <shortName evidence="15">Pol IV</shortName>
        <ecNumber evidence="15">2.7.7.7</ecNumber>
    </recommendedName>
</protein>
<dbReference type="EC" id="2.7.7.7" evidence="15"/>
<comment type="caution">
    <text evidence="17">The sequence shown here is derived from an EMBL/GenBank/DDBJ whole genome shotgun (WGS) entry which is preliminary data.</text>
</comment>
<dbReference type="AlphaFoldDB" id="A0A9D2LZG8"/>
<evidence type="ECO:0000256" key="3">
    <source>
        <dbReference type="ARBA" id="ARBA00022457"/>
    </source>
</evidence>
<evidence type="ECO:0000256" key="8">
    <source>
        <dbReference type="ARBA" id="ARBA00022723"/>
    </source>
</evidence>
<proteinExistence type="inferred from homology"/>
<dbReference type="InterPro" id="IPR022880">
    <property type="entry name" value="DNApol_IV"/>
</dbReference>
<dbReference type="EMBL" id="DWXZ01000171">
    <property type="protein sequence ID" value="HJB37996.1"/>
    <property type="molecule type" value="Genomic_DNA"/>
</dbReference>
<dbReference type="InterPro" id="IPR043502">
    <property type="entry name" value="DNA/RNA_pol_sf"/>
</dbReference>
<dbReference type="Pfam" id="PF21999">
    <property type="entry name" value="IMS_HHH_1"/>
    <property type="match status" value="1"/>
</dbReference>
<evidence type="ECO:0000256" key="7">
    <source>
        <dbReference type="ARBA" id="ARBA00022705"/>
    </source>
</evidence>
<feature type="active site" evidence="15">
    <location>
        <position position="97"/>
    </location>
</feature>
<keyword evidence="6 15" id="KW-0548">Nucleotidyltransferase</keyword>
<dbReference type="InterPro" id="IPR017961">
    <property type="entry name" value="DNA_pol_Y-fam_little_finger"/>
</dbReference>
<comment type="caution">
    <text evidence="15">Lacks conserved residue(s) required for the propagation of feature annotation.</text>
</comment>
<keyword evidence="9 15" id="KW-0227">DNA damage</keyword>
<evidence type="ECO:0000256" key="11">
    <source>
        <dbReference type="ARBA" id="ARBA00022932"/>
    </source>
</evidence>
<dbReference type="SUPFAM" id="SSF100879">
    <property type="entry name" value="Lesion bypass DNA polymerase (Y-family), little finger domain"/>
    <property type="match status" value="1"/>
</dbReference>
<dbReference type="GO" id="GO:0005829">
    <property type="term" value="C:cytosol"/>
    <property type="evidence" value="ECO:0007669"/>
    <property type="project" value="TreeGrafter"/>
</dbReference>
<dbReference type="GO" id="GO:0009432">
    <property type="term" value="P:SOS response"/>
    <property type="evidence" value="ECO:0007669"/>
    <property type="project" value="TreeGrafter"/>
</dbReference>
<evidence type="ECO:0000256" key="6">
    <source>
        <dbReference type="ARBA" id="ARBA00022695"/>
    </source>
</evidence>
<comment type="subunit">
    <text evidence="15">Monomer.</text>
</comment>
<gene>
    <name evidence="15 17" type="primary">dinB</name>
    <name evidence="17" type="ORF">H9942_08015</name>
</gene>
<reference evidence="17" key="1">
    <citation type="journal article" date="2021" name="PeerJ">
        <title>Extensive microbial diversity within the chicken gut microbiome revealed by metagenomics and culture.</title>
        <authorList>
            <person name="Gilroy R."/>
            <person name="Ravi A."/>
            <person name="Getino M."/>
            <person name="Pursley I."/>
            <person name="Horton D.L."/>
            <person name="Alikhan N.F."/>
            <person name="Baker D."/>
            <person name="Gharbi K."/>
            <person name="Hall N."/>
            <person name="Watson M."/>
            <person name="Adriaenssens E.M."/>
            <person name="Foster-Nyarko E."/>
            <person name="Jarju S."/>
            <person name="Secka A."/>
            <person name="Antonio M."/>
            <person name="Oren A."/>
            <person name="Chaudhuri R.R."/>
            <person name="La Ragione R."/>
            <person name="Hildebrand F."/>
            <person name="Pallen M.J."/>
        </authorList>
    </citation>
    <scope>NUCLEOTIDE SEQUENCE</scope>
    <source>
        <strain evidence="17">ChiBcolR8-3208</strain>
    </source>
</reference>
<keyword evidence="4 15" id="KW-0963">Cytoplasm</keyword>
<dbReference type="NCBIfam" id="NF002677">
    <property type="entry name" value="PRK02406.1"/>
    <property type="match status" value="1"/>
</dbReference>
<dbReference type="PROSITE" id="PS50173">
    <property type="entry name" value="UMUC"/>
    <property type="match status" value="1"/>
</dbReference>
<evidence type="ECO:0000256" key="4">
    <source>
        <dbReference type="ARBA" id="ARBA00022490"/>
    </source>
</evidence>
<keyword evidence="7 15" id="KW-0235">DNA replication</keyword>
<dbReference type="HAMAP" id="MF_01113">
    <property type="entry name" value="DNApol_IV"/>
    <property type="match status" value="1"/>
</dbReference>
<keyword evidence="8 15" id="KW-0479">Metal-binding</keyword>
<name>A0A9D2LZG8_9FIRM</name>
<keyword evidence="5 15" id="KW-0808">Transferase</keyword>
<dbReference type="GO" id="GO:0003684">
    <property type="term" value="F:damaged DNA binding"/>
    <property type="evidence" value="ECO:0007669"/>
    <property type="project" value="InterPro"/>
</dbReference>
<comment type="subcellular location">
    <subcellularLocation>
        <location evidence="1 15">Cytoplasm</location>
    </subcellularLocation>
</comment>
<evidence type="ECO:0000256" key="1">
    <source>
        <dbReference type="ARBA" id="ARBA00004496"/>
    </source>
</evidence>
<sequence>MNNFYASVETLFAPQYKDVPMAVAGDKESRHGIILAKNMLAKSMGVQTAEPIWQAMRKCPNLQLVPPHRERYLQYSRMAQEIYYRFTDQVEAFSLDECWLDVYGSERLFGDGEQIAQQIRRAVKEELGLTVSIGVSYNKVFAKLGSDYKKPDAVTVFGREQMESVIWKLPAQALLFVGPHTEKTLEKFGIHTIGDIARMELPAMRRMLGKTGEALWTYANGLDHSPVAAAGAGEPPKTIGNSTTLPHDVTSEEEVRRVLLELAESVASRLRRQGMKAGEVQLTVKNGDFQEYQRQCRLEPAVCDARSLYKAALALYRREDRRWAVRLLGLRAGKLVDAGAAQMSFFTNTRDLEREERLETAVDALRERFGGSSVRRGTVLEKKEREGE</sequence>
<feature type="site" description="Substrate discrimination" evidence="15">
    <location>
        <position position="5"/>
    </location>
</feature>
<dbReference type="InterPro" id="IPR043128">
    <property type="entry name" value="Rev_trsase/Diguanyl_cyclase"/>
</dbReference>
<dbReference type="Gene3D" id="3.30.70.270">
    <property type="match status" value="1"/>
</dbReference>
<evidence type="ECO:0000256" key="14">
    <source>
        <dbReference type="ARBA" id="ARBA00049244"/>
    </source>
</evidence>
<keyword evidence="10 15" id="KW-0460">Magnesium</keyword>
<feature type="binding site" evidence="15">
    <location>
        <position position="96"/>
    </location>
    <ligand>
        <name>Mg(2+)</name>
        <dbReference type="ChEBI" id="CHEBI:18420"/>
    </ligand>
</feature>
<organism evidence="17 18">
    <name type="scientific">Candidatus Acutalibacter ornithocaccae</name>
    <dbReference type="NCBI Taxonomy" id="2838416"/>
    <lineage>
        <taxon>Bacteria</taxon>
        <taxon>Bacillati</taxon>
        <taxon>Bacillota</taxon>
        <taxon>Clostridia</taxon>
        <taxon>Eubacteriales</taxon>
        <taxon>Acutalibacteraceae</taxon>
        <taxon>Acutalibacter</taxon>
    </lineage>
</organism>
<comment type="function">
    <text evidence="15">Poorly processive, error-prone DNA polymerase involved in untargeted mutagenesis. Copies undamaged DNA at stalled replication forks, which arise in vivo from mismatched or misaligned primer ends. These misaligned primers can be extended by PolIV. Exhibits no 3'-5' exonuclease (proofreading) activity. May be involved in translesional synthesis, in conjunction with the beta clamp from PolIII.</text>
</comment>
<evidence type="ECO:0000256" key="5">
    <source>
        <dbReference type="ARBA" id="ARBA00022679"/>
    </source>
</evidence>
<dbReference type="Pfam" id="PF11799">
    <property type="entry name" value="IMS_C"/>
    <property type="match status" value="1"/>
</dbReference>
<dbReference type="GO" id="GO:0006261">
    <property type="term" value="P:DNA-templated DNA replication"/>
    <property type="evidence" value="ECO:0007669"/>
    <property type="project" value="UniProtKB-UniRule"/>
</dbReference>
<dbReference type="PANTHER" id="PTHR11076">
    <property type="entry name" value="DNA REPAIR POLYMERASE UMUC / TRANSFERASE FAMILY MEMBER"/>
    <property type="match status" value="1"/>
</dbReference>
<dbReference type="GO" id="GO:0000287">
    <property type="term" value="F:magnesium ion binding"/>
    <property type="evidence" value="ECO:0007669"/>
    <property type="project" value="UniProtKB-UniRule"/>
</dbReference>
<comment type="catalytic activity">
    <reaction evidence="14 15">
        <text>DNA(n) + a 2'-deoxyribonucleoside 5'-triphosphate = DNA(n+1) + diphosphate</text>
        <dbReference type="Rhea" id="RHEA:22508"/>
        <dbReference type="Rhea" id="RHEA-COMP:17339"/>
        <dbReference type="Rhea" id="RHEA-COMP:17340"/>
        <dbReference type="ChEBI" id="CHEBI:33019"/>
        <dbReference type="ChEBI" id="CHEBI:61560"/>
        <dbReference type="ChEBI" id="CHEBI:173112"/>
        <dbReference type="EC" id="2.7.7.7"/>
    </reaction>
</comment>
<reference evidence="17" key="2">
    <citation type="submission" date="2021-04" db="EMBL/GenBank/DDBJ databases">
        <authorList>
            <person name="Gilroy R."/>
        </authorList>
    </citation>
    <scope>NUCLEOTIDE SEQUENCE</scope>
    <source>
        <strain evidence="17">ChiBcolR8-3208</strain>
    </source>
</reference>
<comment type="cofactor">
    <cofactor evidence="15">
        <name>Mg(2+)</name>
        <dbReference type="ChEBI" id="CHEBI:18420"/>
    </cofactor>
    <text evidence="15">Binds 2 magnesium ions per subunit.</text>
</comment>
<dbReference type="InterPro" id="IPR036775">
    <property type="entry name" value="DNA_pol_Y-fam_lit_finger_sf"/>
</dbReference>
<dbReference type="GO" id="GO:0006281">
    <property type="term" value="P:DNA repair"/>
    <property type="evidence" value="ECO:0007669"/>
    <property type="project" value="UniProtKB-UniRule"/>
</dbReference>
<comment type="similarity">
    <text evidence="2 15">Belongs to the DNA polymerase type-Y family.</text>
</comment>
<keyword evidence="11 15" id="KW-0239">DNA-directed DNA polymerase</keyword>
<evidence type="ECO:0000256" key="9">
    <source>
        <dbReference type="ARBA" id="ARBA00022763"/>
    </source>
</evidence>
<feature type="domain" description="UmuC" evidence="16">
    <location>
        <begin position="1"/>
        <end position="178"/>
    </location>
</feature>
<evidence type="ECO:0000259" key="16">
    <source>
        <dbReference type="PROSITE" id="PS50173"/>
    </source>
</evidence>
<keyword evidence="13 15" id="KW-0234">DNA repair</keyword>